<evidence type="ECO:0000313" key="4">
    <source>
        <dbReference type="Proteomes" id="UP001595962"/>
    </source>
</evidence>
<keyword evidence="2" id="KW-0812">Transmembrane</keyword>
<protein>
    <submittedName>
        <fullName evidence="3">Uncharacterized protein</fullName>
    </submittedName>
</protein>
<keyword evidence="1" id="KW-0175">Coiled coil</keyword>
<feature type="transmembrane region" description="Helical" evidence="2">
    <location>
        <begin position="358"/>
        <end position="379"/>
    </location>
</feature>
<evidence type="ECO:0000256" key="2">
    <source>
        <dbReference type="SAM" id="Phobius"/>
    </source>
</evidence>
<keyword evidence="2" id="KW-0472">Membrane</keyword>
<evidence type="ECO:0000256" key="1">
    <source>
        <dbReference type="SAM" id="Coils"/>
    </source>
</evidence>
<sequence>MKTELAKVVKTMSQVNIPQDLIDQVDMKALLEGFKKDYDELDGLKTAREKHEKRNFVGRWWNKDELEDAQLSAAELQASFSKKLGQLMVISVAQSQQLNIQQNELSEQQHKIKEQTVKLAKNDKELQEQQFNLEEQNNKLEKLVNDYFELKGLTQDGALKLIRIANDVKETRDSLIMSFEDRMVEIDKIRQSIEAEYADLVSQQTQQLHTFKIEASNRLDAHQQQMQLSLQQSMQQIAQVEEQLQQTLATFEQRVSDSLSLTMQNVKQQQVEYDQRWQLDKDKVFASLSQHQQNWSSEVENQNHKLSTLTTDHAQLHQQLGENAKQHSQDVEVLNQLIDKLNNEFERKELILIRRVNGVVWSFSGAVIILAAAMGYLAYAGTV</sequence>
<feature type="coiled-coil region" evidence="1">
    <location>
        <begin position="223"/>
        <end position="254"/>
    </location>
</feature>
<feature type="coiled-coil region" evidence="1">
    <location>
        <begin position="324"/>
        <end position="351"/>
    </location>
</feature>
<proteinExistence type="predicted"/>
<keyword evidence="2" id="KW-1133">Transmembrane helix</keyword>
<comment type="caution">
    <text evidence="3">The sequence shown here is derived from an EMBL/GenBank/DDBJ whole genome shotgun (WGS) entry which is preliminary data.</text>
</comment>
<keyword evidence="4" id="KW-1185">Reference proteome</keyword>
<dbReference type="Proteomes" id="UP001595962">
    <property type="component" value="Unassembled WGS sequence"/>
</dbReference>
<feature type="coiled-coil region" evidence="1">
    <location>
        <begin position="98"/>
        <end position="153"/>
    </location>
</feature>
<name>A0ABV9JH54_9GAMM</name>
<gene>
    <name evidence="3" type="ORF">ACFO3I_03125</name>
</gene>
<evidence type="ECO:0000313" key="3">
    <source>
        <dbReference type="EMBL" id="MFC4654014.1"/>
    </source>
</evidence>
<accession>A0ABV9JH54</accession>
<dbReference type="EMBL" id="JBHSGB010000003">
    <property type="protein sequence ID" value="MFC4654014.1"/>
    <property type="molecule type" value="Genomic_DNA"/>
</dbReference>
<reference evidence="4" key="1">
    <citation type="journal article" date="2019" name="Int. J. Syst. Evol. Microbiol.">
        <title>The Global Catalogue of Microorganisms (GCM) 10K type strain sequencing project: providing services to taxonomists for standard genome sequencing and annotation.</title>
        <authorList>
            <consortium name="The Broad Institute Genomics Platform"/>
            <consortium name="The Broad Institute Genome Sequencing Center for Infectious Disease"/>
            <person name="Wu L."/>
            <person name="Ma J."/>
        </authorList>
    </citation>
    <scope>NUCLEOTIDE SEQUENCE [LARGE SCALE GENOMIC DNA]</scope>
    <source>
        <strain evidence="4">DT28</strain>
    </source>
</reference>
<dbReference type="RefSeq" id="WP_377331672.1">
    <property type="nucleotide sequence ID" value="NZ_JBHSGB010000003.1"/>
</dbReference>
<organism evidence="3 4">
    <name type="scientific">Rheinheimera marina</name>
    <dbReference type="NCBI Taxonomy" id="1774958"/>
    <lineage>
        <taxon>Bacteria</taxon>
        <taxon>Pseudomonadati</taxon>
        <taxon>Pseudomonadota</taxon>
        <taxon>Gammaproteobacteria</taxon>
        <taxon>Chromatiales</taxon>
        <taxon>Chromatiaceae</taxon>
        <taxon>Rheinheimera</taxon>
    </lineage>
</organism>